<dbReference type="AlphaFoldDB" id="A0A4D6M0Q9"/>
<keyword evidence="2" id="KW-1185">Reference proteome</keyword>
<evidence type="ECO:0000313" key="2">
    <source>
        <dbReference type="Proteomes" id="UP000501690"/>
    </source>
</evidence>
<accession>A0A4D6M0Q9</accession>
<dbReference type="EMBL" id="CP039349">
    <property type="protein sequence ID" value="QCD94665.1"/>
    <property type="molecule type" value="Genomic_DNA"/>
</dbReference>
<sequence>MRRGRRWALSRCSGASRWCSGAAAVERANQLWAHDGDGAHGGGGVGEAEATCVKAIAKPATTSTRSVIVKPANQKTKSVNIVATPADSQTTIDNRCCGREHLHCAAEPPLTQWLRFTVETR</sequence>
<reference evidence="1 2" key="1">
    <citation type="submission" date="2019-04" db="EMBL/GenBank/DDBJ databases">
        <title>An improved genome assembly and genetic linkage map for asparagus bean, Vigna unguiculata ssp. sesquipedialis.</title>
        <authorList>
            <person name="Xia Q."/>
            <person name="Zhang R."/>
            <person name="Dong Y."/>
        </authorList>
    </citation>
    <scope>NUCLEOTIDE SEQUENCE [LARGE SCALE GENOMIC DNA]</scope>
    <source>
        <tissue evidence="1">Leaf</tissue>
    </source>
</reference>
<name>A0A4D6M0Q9_VIGUN</name>
<protein>
    <submittedName>
        <fullName evidence="1">Uncharacterized protein</fullName>
    </submittedName>
</protein>
<dbReference type="Proteomes" id="UP000501690">
    <property type="component" value="Linkage Group LG5"/>
</dbReference>
<gene>
    <name evidence="1" type="ORF">DEO72_LG5g2750</name>
</gene>
<evidence type="ECO:0000313" key="1">
    <source>
        <dbReference type="EMBL" id="QCD94665.1"/>
    </source>
</evidence>
<proteinExistence type="predicted"/>
<organism evidence="1 2">
    <name type="scientific">Vigna unguiculata</name>
    <name type="common">Cowpea</name>
    <dbReference type="NCBI Taxonomy" id="3917"/>
    <lineage>
        <taxon>Eukaryota</taxon>
        <taxon>Viridiplantae</taxon>
        <taxon>Streptophyta</taxon>
        <taxon>Embryophyta</taxon>
        <taxon>Tracheophyta</taxon>
        <taxon>Spermatophyta</taxon>
        <taxon>Magnoliopsida</taxon>
        <taxon>eudicotyledons</taxon>
        <taxon>Gunneridae</taxon>
        <taxon>Pentapetalae</taxon>
        <taxon>rosids</taxon>
        <taxon>fabids</taxon>
        <taxon>Fabales</taxon>
        <taxon>Fabaceae</taxon>
        <taxon>Papilionoideae</taxon>
        <taxon>50 kb inversion clade</taxon>
        <taxon>NPAAA clade</taxon>
        <taxon>indigoferoid/millettioid clade</taxon>
        <taxon>Phaseoleae</taxon>
        <taxon>Vigna</taxon>
    </lineage>
</organism>